<dbReference type="Pfam" id="PF00385">
    <property type="entry name" value="Chromo"/>
    <property type="match status" value="1"/>
</dbReference>
<dbReference type="EMBL" id="DF238820">
    <property type="protein sequence ID" value="GAC98456.1"/>
    <property type="molecule type" value="Genomic_DNA"/>
</dbReference>
<feature type="region of interest" description="Disordered" evidence="3">
    <location>
        <begin position="1"/>
        <end position="53"/>
    </location>
</feature>
<feature type="compositionally biased region" description="Low complexity" evidence="3">
    <location>
        <begin position="131"/>
        <end position="145"/>
    </location>
</feature>
<evidence type="ECO:0000313" key="6">
    <source>
        <dbReference type="Proteomes" id="UP000014071"/>
    </source>
</evidence>
<feature type="compositionally biased region" description="Basic residues" evidence="3">
    <location>
        <begin position="110"/>
        <end position="126"/>
    </location>
</feature>
<feature type="compositionally biased region" description="Low complexity" evidence="3">
    <location>
        <begin position="30"/>
        <end position="41"/>
    </location>
</feature>
<dbReference type="AlphaFoldDB" id="R9PAR1"/>
<dbReference type="InterPro" id="IPR000953">
    <property type="entry name" value="Chromo/chromo_shadow_dom"/>
</dbReference>
<dbReference type="Proteomes" id="UP000014071">
    <property type="component" value="Unassembled WGS sequence"/>
</dbReference>
<evidence type="ECO:0000256" key="2">
    <source>
        <dbReference type="ARBA" id="ARBA00023242"/>
    </source>
</evidence>
<dbReference type="OrthoDB" id="433924at2759"/>
<feature type="compositionally biased region" description="Acidic residues" evidence="3">
    <location>
        <begin position="42"/>
        <end position="53"/>
    </location>
</feature>
<dbReference type="GO" id="GO:0005634">
    <property type="term" value="C:nucleus"/>
    <property type="evidence" value="ECO:0007669"/>
    <property type="project" value="UniProtKB-SubCell"/>
</dbReference>
<feature type="compositionally biased region" description="Polar residues" evidence="3">
    <location>
        <begin position="1"/>
        <end position="13"/>
    </location>
</feature>
<keyword evidence="2" id="KW-0539">Nucleus</keyword>
<accession>R9PAR1</accession>
<dbReference type="GO" id="GO:0006338">
    <property type="term" value="P:chromatin remodeling"/>
    <property type="evidence" value="ECO:0007669"/>
    <property type="project" value="UniProtKB-ARBA"/>
</dbReference>
<evidence type="ECO:0000313" key="5">
    <source>
        <dbReference type="EMBL" id="GAC98456.1"/>
    </source>
</evidence>
<feature type="region of interest" description="Disordered" evidence="3">
    <location>
        <begin position="109"/>
        <end position="197"/>
    </location>
</feature>
<dbReference type="GeneID" id="24111322"/>
<dbReference type="InterPro" id="IPR008251">
    <property type="entry name" value="Chromo_shadow_dom"/>
</dbReference>
<feature type="compositionally biased region" description="Polar residues" evidence="3">
    <location>
        <begin position="161"/>
        <end position="170"/>
    </location>
</feature>
<dbReference type="STRING" id="1305764.R9PAR1"/>
<gene>
    <name evidence="5" type="ORF">PHSY_006050</name>
</gene>
<dbReference type="eggNOG" id="KOG1911">
    <property type="taxonomic scope" value="Eukaryota"/>
</dbReference>
<organism evidence="5 6">
    <name type="scientific">Pseudozyma hubeiensis (strain SY62)</name>
    <name type="common">Yeast</name>
    <dbReference type="NCBI Taxonomy" id="1305764"/>
    <lineage>
        <taxon>Eukaryota</taxon>
        <taxon>Fungi</taxon>
        <taxon>Dikarya</taxon>
        <taxon>Basidiomycota</taxon>
        <taxon>Ustilaginomycotina</taxon>
        <taxon>Ustilaginomycetes</taxon>
        <taxon>Ustilaginales</taxon>
        <taxon>Ustilaginaceae</taxon>
        <taxon>Pseudozyma</taxon>
    </lineage>
</organism>
<evidence type="ECO:0000259" key="4">
    <source>
        <dbReference type="PROSITE" id="PS50013"/>
    </source>
</evidence>
<comment type="subcellular location">
    <subcellularLocation>
        <location evidence="1">Nucleus</location>
    </subcellularLocation>
</comment>
<dbReference type="SMART" id="SM00298">
    <property type="entry name" value="CHROMO"/>
    <property type="match status" value="1"/>
</dbReference>
<dbReference type="InterPro" id="IPR016197">
    <property type="entry name" value="Chromo-like_dom_sf"/>
</dbReference>
<dbReference type="CDD" id="cd18969">
    <property type="entry name" value="chromodomain"/>
    <property type="match status" value="1"/>
</dbReference>
<dbReference type="PROSITE" id="PS50013">
    <property type="entry name" value="CHROMO_2"/>
    <property type="match status" value="1"/>
</dbReference>
<dbReference type="SUPFAM" id="SSF54160">
    <property type="entry name" value="Chromo domain-like"/>
    <property type="match status" value="2"/>
</dbReference>
<proteinExistence type="predicted"/>
<dbReference type="Gene3D" id="2.40.50.40">
    <property type="match status" value="2"/>
</dbReference>
<evidence type="ECO:0000256" key="3">
    <source>
        <dbReference type="SAM" id="MobiDB-lite"/>
    </source>
</evidence>
<feature type="compositionally biased region" description="Acidic residues" evidence="3">
    <location>
        <begin position="350"/>
        <end position="362"/>
    </location>
</feature>
<dbReference type="RefSeq" id="XP_012192043.1">
    <property type="nucleotide sequence ID" value="XM_012336653.1"/>
</dbReference>
<feature type="region of interest" description="Disordered" evidence="3">
    <location>
        <begin position="326"/>
        <end position="372"/>
    </location>
</feature>
<reference evidence="6" key="1">
    <citation type="journal article" date="2013" name="Genome Announc.">
        <title>Draft genome sequence of the basidiomycetous yeast-like fungus Pseudozyma hubeiensis SY62, which produces an abundant amount of the biosurfactant mannosylerythritol lipids.</title>
        <authorList>
            <person name="Konishi M."/>
            <person name="Hatada Y."/>
            <person name="Horiuchi J."/>
        </authorList>
    </citation>
    <scope>NUCLEOTIDE SEQUENCE [LARGE SCALE GENOMIC DNA]</scope>
    <source>
        <strain evidence="6">SY62</strain>
    </source>
</reference>
<dbReference type="InterPro" id="IPR051219">
    <property type="entry name" value="Heterochromatin_chromo-domain"/>
</dbReference>
<evidence type="ECO:0000256" key="1">
    <source>
        <dbReference type="ARBA" id="ARBA00004123"/>
    </source>
</evidence>
<sequence>MSSVAGPSTSTLNGAAPSSDDDVLMVDSNGDAIAPDSAAAADGDDAASDEPEDEYEIEYIVSHSQETTTAGQLSYFVKWKGYPDSENSWVYESDMGGAQEMIQEYWAKVPGKKVKKMGSKGKKGGGGKRQSSVSLSSPAAKSGAGALSGGAGKRTSRRESTLTLGETSSRSTKRKNPDLAASRSPTPDDALIDTENDPALLRIRSDPTLSDEQRTLLEAQHLHAIQLDRLRKRYARIPDWDPIVKRVEAVEKMPNNKIRVFVLFESGDRLAFESVVAHHRCPLKLLQFYEENLRFKVRDEEKAVGERGPLRGEEEMRELQEFNAAQVEGEGEDAGANGVETQDSLANGVEPEESTVDTEQQEVDAAPVEPLSAEAVATSTAVADENGVVEEQTEVVES</sequence>
<keyword evidence="6" id="KW-1185">Reference proteome</keyword>
<dbReference type="PANTHER" id="PTHR22812">
    <property type="entry name" value="CHROMOBOX PROTEIN"/>
    <property type="match status" value="1"/>
</dbReference>
<dbReference type="InterPro" id="IPR023780">
    <property type="entry name" value="Chromo_domain"/>
</dbReference>
<name>R9PAR1_PSEHS</name>
<feature type="domain" description="Chromo" evidence="4">
    <location>
        <begin position="55"/>
        <end position="108"/>
    </location>
</feature>
<protein>
    <recommendedName>
        <fullName evidence="4">Chromo domain-containing protein</fullName>
    </recommendedName>
</protein>
<dbReference type="Pfam" id="PF01393">
    <property type="entry name" value="Chromo_shadow"/>
    <property type="match status" value="1"/>
</dbReference>
<dbReference type="HOGENOM" id="CLU_045874_5_1_1"/>